<keyword evidence="10" id="KW-1185">Reference proteome</keyword>
<feature type="transmembrane region" description="Helical" evidence="7">
    <location>
        <begin position="163"/>
        <end position="185"/>
    </location>
</feature>
<dbReference type="InterPro" id="IPR050814">
    <property type="entry name" value="Myo-inositol_Transporter"/>
</dbReference>
<dbReference type="Pfam" id="PF00083">
    <property type="entry name" value="Sugar_tr"/>
    <property type="match status" value="2"/>
</dbReference>
<dbReference type="InterPro" id="IPR005828">
    <property type="entry name" value="MFS_sugar_transport-like"/>
</dbReference>
<feature type="transmembrane region" description="Helical" evidence="7">
    <location>
        <begin position="548"/>
        <end position="565"/>
    </location>
</feature>
<sequence length="687" mass="73239">MREVVIVAIAATVGNVLVGWDSSTIAGGMSYIKKEFKLETDPTLEGLIMSTSFLTGTVVTIFSGTVSDMLGRRPMLIAASTMFFLSGLVMLWAPNVTVVLLSRLLNGIALALAITLTPLYISEIAPPDIRGTLNTLPQFSCSGGMFLAYIMVFSLSLVDSPSWRAMLAVVSIPSVAYFFLAVFYLPESPPWLVSKGRVTEAKKVLQRLRDTEDVSGELALLAEGMSPAGESTTVEEYIVTPAGDLMANKEAGRDCIKLYGPNQAGVSMVAQQVSGQGSMVFRSTLALPRQGSIVAQAANLKDPLVNLFGSVHDINPPPLDSGGSRAMLMGDTYSTDNLHAPLLSSQSSAMERDKAFGFKDALGTGNNDGNQVPKNTDIGGGWKLVYKSAESGSKEKGLQRVYLRADPNAVSSQQDSFAEGYDLNADSSEAFQASALVSQSVLCPKNMNMKPENAAKRTGFGGLSDIGVRRALVVGVGLQLLQQAAGINGFLYYAPQILDQAGVGALLSNFGISSTSASLLVNIITTFAMLPCIATSMRLMDVAGRRSIMLYTIPILIASLMVLMLRDLFHMSATLNAIVTAVSVLVYESCFVMGLGAIPNILCSEIFPTSVRGICISICSLTFWISILIVTSSFPFLLKLLGISGVIGLFVIGCISAWIFVYLKVPETKGMPLEVIIDFFAIGAKPE</sequence>
<dbReference type="GO" id="GO:0022857">
    <property type="term" value="F:transmembrane transporter activity"/>
    <property type="evidence" value="ECO:0007669"/>
    <property type="project" value="InterPro"/>
</dbReference>
<dbReference type="FunFam" id="1.20.1250.20:FF:000461">
    <property type="entry name" value="Monosaccharide-sensing protein 3"/>
    <property type="match status" value="1"/>
</dbReference>
<accession>A0AAN9QQB6</accession>
<feature type="transmembrane region" description="Helical" evidence="7">
    <location>
        <begin position="43"/>
        <end position="63"/>
    </location>
</feature>
<dbReference type="EMBL" id="JAYMYR010000008">
    <property type="protein sequence ID" value="KAK7346265.1"/>
    <property type="molecule type" value="Genomic_DNA"/>
</dbReference>
<dbReference type="GO" id="GO:0016020">
    <property type="term" value="C:membrane"/>
    <property type="evidence" value="ECO:0007669"/>
    <property type="project" value="UniProtKB-SubCell"/>
</dbReference>
<dbReference type="SUPFAM" id="SSF103473">
    <property type="entry name" value="MFS general substrate transporter"/>
    <property type="match status" value="1"/>
</dbReference>
<feature type="transmembrane region" description="Helical" evidence="7">
    <location>
        <begin position="75"/>
        <end position="94"/>
    </location>
</feature>
<comment type="subcellular location">
    <subcellularLocation>
        <location evidence="1">Membrane</location>
        <topology evidence="1">Multi-pass membrane protein</topology>
    </subcellularLocation>
</comment>
<keyword evidence="6 7" id="KW-0472">Membrane</keyword>
<evidence type="ECO:0000313" key="10">
    <source>
        <dbReference type="Proteomes" id="UP001374584"/>
    </source>
</evidence>
<evidence type="ECO:0000313" key="9">
    <source>
        <dbReference type="EMBL" id="KAK7346265.1"/>
    </source>
</evidence>
<evidence type="ECO:0000256" key="3">
    <source>
        <dbReference type="ARBA" id="ARBA00022448"/>
    </source>
</evidence>
<evidence type="ECO:0000256" key="5">
    <source>
        <dbReference type="ARBA" id="ARBA00022989"/>
    </source>
</evidence>
<feature type="transmembrane region" description="Helical" evidence="7">
    <location>
        <begin position="133"/>
        <end position="157"/>
    </location>
</feature>
<dbReference type="AlphaFoldDB" id="A0AAN9QQB6"/>
<feature type="transmembrane region" description="Helical" evidence="7">
    <location>
        <begin position="514"/>
        <end position="536"/>
    </location>
</feature>
<feature type="transmembrane region" description="Helical" evidence="7">
    <location>
        <begin position="640"/>
        <end position="663"/>
    </location>
</feature>
<keyword evidence="4 7" id="KW-0812">Transmembrane</keyword>
<comment type="caution">
    <text evidence="9">The sequence shown here is derived from an EMBL/GenBank/DDBJ whole genome shotgun (WGS) entry which is preliminary data.</text>
</comment>
<comment type="similarity">
    <text evidence="2">Belongs to the major facilitator superfamily. Sugar transporter (TC 2.A.1.1) family.</text>
</comment>
<keyword evidence="5 7" id="KW-1133">Transmembrane helix</keyword>
<reference evidence="9 10" key="1">
    <citation type="submission" date="2024-01" db="EMBL/GenBank/DDBJ databases">
        <title>The genomes of 5 underutilized Papilionoideae crops provide insights into root nodulation and disease resistanc.</title>
        <authorList>
            <person name="Jiang F."/>
        </authorList>
    </citation>
    <scope>NUCLEOTIDE SEQUENCE [LARGE SCALE GENOMIC DNA]</scope>
    <source>
        <strain evidence="9">JINMINGXINNONG_FW02</strain>
        <tissue evidence="9">Leaves</tissue>
    </source>
</reference>
<feature type="transmembrane region" description="Helical" evidence="7">
    <location>
        <begin position="100"/>
        <end position="121"/>
    </location>
</feature>
<feature type="domain" description="Major facilitator superfamily (MFS) profile" evidence="8">
    <location>
        <begin position="7"/>
        <end position="669"/>
    </location>
</feature>
<keyword evidence="3" id="KW-0813">Transport</keyword>
<dbReference type="PANTHER" id="PTHR48020:SF35">
    <property type="entry name" value="SUGAR TRANSPORTER"/>
    <property type="match status" value="1"/>
</dbReference>
<protein>
    <recommendedName>
        <fullName evidence="8">Major facilitator superfamily (MFS) profile domain-containing protein</fullName>
    </recommendedName>
</protein>
<feature type="transmembrane region" description="Helical" evidence="7">
    <location>
        <begin position="614"/>
        <end position="634"/>
    </location>
</feature>
<name>A0AAN9QQB6_PHACN</name>
<evidence type="ECO:0000256" key="2">
    <source>
        <dbReference type="ARBA" id="ARBA00010992"/>
    </source>
</evidence>
<dbReference type="InterPro" id="IPR020846">
    <property type="entry name" value="MFS_dom"/>
</dbReference>
<gene>
    <name evidence="9" type="ORF">VNO80_20780</name>
</gene>
<evidence type="ECO:0000256" key="4">
    <source>
        <dbReference type="ARBA" id="ARBA00022692"/>
    </source>
</evidence>
<dbReference type="InterPro" id="IPR005829">
    <property type="entry name" value="Sugar_transporter_CS"/>
</dbReference>
<evidence type="ECO:0000256" key="6">
    <source>
        <dbReference type="ARBA" id="ARBA00023136"/>
    </source>
</evidence>
<dbReference type="InterPro" id="IPR036259">
    <property type="entry name" value="MFS_trans_sf"/>
</dbReference>
<dbReference type="Gene3D" id="1.20.1250.20">
    <property type="entry name" value="MFS general substrate transporter like domains"/>
    <property type="match status" value="2"/>
</dbReference>
<dbReference type="PRINTS" id="PR00171">
    <property type="entry name" value="SUGRTRNSPORT"/>
</dbReference>
<evidence type="ECO:0000256" key="1">
    <source>
        <dbReference type="ARBA" id="ARBA00004141"/>
    </source>
</evidence>
<evidence type="ECO:0000259" key="8">
    <source>
        <dbReference type="PROSITE" id="PS50850"/>
    </source>
</evidence>
<proteinExistence type="inferred from homology"/>
<evidence type="ECO:0000256" key="7">
    <source>
        <dbReference type="SAM" id="Phobius"/>
    </source>
</evidence>
<dbReference type="PROSITE" id="PS00216">
    <property type="entry name" value="SUGAR_TRANSPORT_1"/>
    <property type="match status" value="2"/>
</dbReference>
<feature type="transmembrane region" description="Helical" evidence="7">
    <location>
        <begin position="577"/>
        <end position="602"/>
    </location>
</feature>
<dbReference type="PANTHER" id="PTHR48020">
    <property type="entry name" value="PROTON MYO-INOSITOL COTRANSPORTER"/>
    <property type="match status" value="1"/>
</dbReference>
<dbReference type="Proteomes" id="UP001374584">
    <property type="component" value="Unassembled WGS sequence"/>
</dbReference>
<dbReference type="PROSITE" id="PS50850">
    <property type="entry name" value="MFS"/>
    <property type="match status" value="1"/>
</dbReference>
<dbReference type="InterPro" id="IPR003663">
    <property type="entry name" value="Sugar/inositol_transpt"/>
</dbReference>
<organism evidence="9 10">
    <name type="scientific">Phaseolus coccineus</name>
    <name type="common">Scarlet runner bean</name>
    <name type="synonym">Phaseolus multiflorus</name>
    <dbReference type="NCBI Taxonomy" id="3886"/>
    <lineage>
        <taxon>Eukaryota</taxon>
        <taxon>Viridiplantae</taxon>
        <taxon>Streptophyta</taxon>
        <taxon>Embryophyta</taxon>
        <taxon>Tracheophyta</taxon>
        <taxon>Spermatophyta</taxon>
        <taxon>Magnoliopsida</taxon>
        <taxon>eudicotyledons</taxon>
        <taxon>Gunneridae</taxon>
        <taxon>Pentapetalae</taxon>
        <taxon>rosids</taxon>
        <taxon>fabids</taxon>
        <taxon>Fabales</taxon>
        <taxon>Fabaceae</taxon>
        <taxon>Papilionoideae</taxon>
        <taxon>50 kb inversion clade</taxon>
        <taxon>NPAAA clade</taxon>
        <taxon>indigoferoid/millettioid clade</taxon>
        <taxon>Phaseoleae</taxon>
        <taxon>Phaseolus</taxon>
    </lineage>
</organism>